<dbReference type="GO" id="GO:0006772">
    <property type="term" value="P:thiamine metabolic process"/>
    <property type="evidence" value="ECO:0007669"/>
    <property type="project" value="UniProtKB-UniRule"/>
</dbReference>
<evidence type="ECO:0000256" key="3">
    <source>
        <dbReference type="ARBA" id="ARBA00022777"/>
    </source>
</evidence>
<dbReference type="SUPFAM" id="SSF63999">
    <property type="entry name" value="Thiamin pyrophosphokinase, catalytic domain"/>
    <property type="match status" value="1"/>
</dbReference>
<dbReference type="AlphaFoldDB" id="A0A1M5LXQ2"/>
<evidence type="ECO:0000256" key="4">
    <source>
        <dbReference type="ARBA" id="ARBA00022840"/>
    </source>
</evidence>
<dbReference type="CDD" id="cd07995">
    <property type="entry name" value="TPK"/>
    <property type="match status" value="1"/>
</dbReference>
<proteinExistence type="predicted"/>
<keyword evidence="1" id="KW-0808">Transferase</keyword>
<evidence type="ECO:0000313" key="7">
    <source>
        <dbReference type="EMBL" id="SHG69882.1"/>
    </source>
</evidence>
<dbReference type="InterPro" id="IPR036759">
    <property type="entry name" value="TPK_catalytic_sf"/>
</dbReference>
<organism evidence="7 8">
    <name type="scientific">Thermosyntropha lipolytica DSM 11003</name>
    <dbReference type="NCBI Taxonomy" id="1123382"/>
    <lineage>
        <taxon>Bacteria</taxon>
        <taxon>Bacillati</taxon>
        <taxon>Bacillota</taxon>
        <taxon>Clostridia</taxon>
        <taxon>Eubacteriales</taxon>
        <taxon>Syntrophomonadaceae</taxon>
        <taxon>Thermosyntropha</taxon>
    </lineage>
</organism>
<dbReference type="GO" id="GO:0004788">
    <property type="term" value="F:thiamine diphosphokinase activity"/>
    <property type="evidence" value="ECO:0007669"/>
    <property type="project" value="UniProtKB-UniRule"/>
</dbReference>
<dbReference type="SUPFAM" id="SSF63862">
    <property type="entry name" value="Thiamin pyrophosphokinase, substrate-binding domain"/>
    <property type="match status" value="1"/>
</dbReference>
<evidence type="ECO:0000256" key="2">
    <source>
        <dbReference type="ARBA" id="ARBA00022741"/>
    </source>
</evidence>
<keyword evidence="2" id="KW-0547">Nucleotide-binding</keyword>
<feature type="domain" description="Thiamin pyrophosphokinase thiamin-binding" evidence="6">
    <location>
        <begin position="139"/>
        <end position="205"/>
    </location>
</feature>
<dbReference type="GO" id="GO:0009229">
    <property type="term" value="P:thiamine diphosphate biosynthetic process"/>
    <property type="evidence" value="ECO:0007669"/>
    <property type="project" value="InterPro"/>
</dbReference>
<dbReference type="NCBIfam" id="TIGR01378">
    <property type="entry name" value="thi_PPkinase"/>
    <property type="match status" value="1"/>
</dbReference>
<dbReference type="STRING" id="1123382.SAMN02745221_00788"/>
<dbReference type="InterPro" id="IPR036371">
    <property type="entry name" value="TPK_B1-bd_sf"/>
</dbReference>
<dbReference type="EC" id="2.7.6.2" evidence="5"/>
<keyword evidence="4" id="KW-0067">ATP-binding</keyword>
<dbReference type="InterPro" id="IPR006282">
    <property type="entry name" value="Thi_PPkinase"/>
</dbReference>
<name>A0A1M5LXQ2_9FIRM</name>
<dbReference type="InterPro" id="IPR007371">
    <property type="entry name" value="TPK_catalytic"/>
</dbReference>
<reference evidence="8" key="1">
    <citation type="submission" date="2016-11" db="EMBL/GenBank/DDBJ databases">
        <authorList>
            <person name="Varghese N."/>
            <person name="Submissions S."/>
        </authorList>
    </citation>
    <scope>NUCLEOTIDE SEQUENCE [LARGE SCALE GENOMIC DNA]</scope>
    <source>
        <strain evidence="8">DSM 11003</strain>
    </source>
</reference>
<protein>
    <recommendedName>
        <fullName evidence="5">Thiamine diphosphokinase</fullName>
        <ecNumber evidence="5">2.7.6.2</ecNumber>
    </recommendedName>
</protein>
<dbReference type="GO" id="GO:0030975">
    <property type="term" value="F:thiamine binding"/>
    <property type="evidence" value="ECO:0007669"/>
    <property type="project" value="InterPro"/>
</dbReference>
<evidence type="ECO:0000259" key="6">
    <source>
        <dbReference type="SMART" id="SM00983"/>
    </source>
</evidence>
<dbReference type="SMART" id="SM00983">
    <property type="entry name" value="TPK_B1_binding"/>
    <property type="match status" value="1"/>
</dbReference>
<dbReference type="PANTHER" id="PTHR41299:SF1">
    <property type="entry name" value="THIAMINE PYROPHOSPHOKINASE"/>
    <property type="match status" value="1"/>
</dbReference>
<accession>A0A1M5LXQ2</accession>
<evidence type="ECO:0000256" key="1">
    <source>
        <dbReference type="ARBA" id="ARBA00022679"/>
    </source>
</evidence>
<dbReference type="PANTHER" id="PTHR41299">
    <property type="entry name" value="THIAMINE PYROPHOSPHOKINASE"/>
    <property type="match status" value="1"/>
</dbReference>
<dbReference type="Pfam" id="PF04263">
    <property type="entry name" value="TPK_catalytic"/>
    <property type="match status" value="1"/>
</dbReference>
<dbReference type="GO" id="GO:0016301">
    <property type="term" value="F:kinase activity"/>
    <property type="evidence" value="ECO:0007669"/>
    <property type="project" value="UniProtKB-KW"/>
</dbReference>
<dbReference type="Pfam" id="PF04265">
    <property type="entry name" value="TPK_B1_binding"/>
    <property type="match status" value="1"/>
</dbReference>
<dbReference type="InterPro" id="IPR053149">
    <property type="entry name" value="TPK"/>
</dbReference>
<dbReference type="OrthoDB" id="9804377at2"/>
<keyword evidence="3 7" id="KW-0418">Kinase</keyword>
<dbReference type="EMBL" id="FQWY01000009">
    <property type="protein sequence ID" value="SHG69882.1"/>
    <property type="molecule type" value="Genomic_DNA"/>
</dbReference>
<gene>
    <name evidence="7" type="ORF">SAMN02745221_00788</name>
</gene>
<dbReference type="Proteomes" id="UP000242329">
    <property type="component" value="Unassembled WGS sequence"/>
</dbReference>
<evidence type="ECO:0000313" key="8">
    <source>
        <dbReference type="Proteomes" id="UP000242329"/>
    </source>
</evidence>
<evidence type="ECO:0000256" key="5">
    <source>
        <dbReference type="NCBIfam" id="TIGR01378"/>
    </source>
</evidence>
<dbReference type="Gene3D" id="3.40.50.10240">
    <property type="entry name" value="Thiamin pyrophosphokinase, catalytic domain"/>
    <property type="match status" value="1"/>
</dbReference>
<dbReference type="RefSeq" id="WP_073090363.1">
    <property type="nucleotide sequence ID" value="NZ_FQWY01000009.1"/>
</dbReference>
<dbReference type="InterPro" id="IPR007373">
    <property type="entry name" value="Thiamin_PyroPKinase_B1-bd"/>
</dbReference>
<dbReference type="GO" id="GO:0005524">
    <property type="term" value="F:ATP binding"/>
    <property type="evidence" value="ECO:0007669"/>
    <property type="project" value="UniProtKB-KW"/>
</dbReference>
<sequence length="212" mass="23340">MKCVIMANGEYGKVEEYKAVAKEADLVFCADGGANYAYKAGIKPWCIVGDMDSIGPEVKDFYQSLGVIWRKYPRNKDFTDTQLALALAEEKGAREIIFLGTLGGRLDHALSNLYAGMEYVKRGVKIKHYAPSYVVYLTGDKLEIEGKEGDIVSLLALSDKVQGVWIEGFEYPLSNADLEKGNPYAISNVLKASRAYIKVGTGVLAVIHYHQG</sequence>
<keyword evidence="8" id="KW-1185">Reference proteome</keyword>